<dbReference type="EMBL" id="JAVREU010000034">
    <property type="protein sequence ID" value="MDT0392895.1"/>
    <property type="molecule type" value="Genomic_DNA"/>
</dbReference>
<evidence type="ECO:0000313" key="1">
    <source>
        <dbReference type="EMBL" id="MDT0392895.1"/>
    </source>
</evidence>
<name>A0ABU2PQ69_9ACTN</name>
<dbReference type="RefSeq" id="WP_311688963.1">
    <property type="nucleotide sequence ID" value="NZ_JAVREU010000034.1"/>
</dbReference>
<protein>
    <submittedName>
        <fullName evidence="1">Uncharacterized protein</fullName>
    </submittedName>
</protein>
<dbReference type="Proteomes" id="UP001183586">
    <property type="component" value="Unassembled WGS sequence"/>
</dbReference>
<keyword evidence="2" id="KW-1185">Reference proteome</keyword>
<accession>A0ABU2PQ69</accession>
<organism evidence="1 2">
    <name type="scientific">Streptomyces dubilierae</name>
    <dbReference type="NCBI Taxonomy" id="3075533"/>
    <lineage>
        <taxon>Bacteria</taxon>
        <taxon>Bacillati</taxon>
        <taxon>Actinomycetota</taxon>
        <taxon>Actinomycetes</taxon>
        <taxon>Kitasatosporales</taxon>
        <taxon>Streptomycetaceae</taxon>
        <taxon>Streptomyces</taxon>
    </lineage>
</organism>
<comment type="caution">
    <text evidence="1">The sequence shown here is derived from an EMBL/GenBank/DDBJ whole genome shotgun (WGS) entry which is preliminary data.</text>
</comment>
<reference evidence="2" key="1">
    <citation type="submission" date="2023-07" db="EMBL/GenBank/DDBJ databases">
        <title>30 novel species of actinomycetes from the DSMZ collection.</title>
        <authorList>
            <person name="Nouioui I."/>
        </authorList>
    </citation>
    <scope>NUCLEOTIDE SEQUENCE [LARGE SCALE GENOMIC DNA]</scope>
    <source>
        <strain evidence="2">DSM 41921</strain>
    </source>
</reference>
<proteinExistence type="predicted"/>
<evidence type="ECO:0000313" key="2">
    <source>
        <dbReference type="Proteomes" id="UP001183586"/>
    </source>
</evidence>
<gene>
    <name evidence="1" type="ORF">RM641_36315</name>
</gene>
<sequence length="96" mass="10709">MARWIVLASKLDAEASSYRTLAELDGSVEEAMTALRKAVNTYDRGVSKVVRREVFKCSDRSYFVRIHGRLTERECLIQLCELVADTAAADLPDTVG</sequence>